<keyword evidence="2" id="KW-1185">Reference proteome</keyword>
<feature type="non-terminal residue" evidence="1">
    <location>
        <position position="1"/>
    </location>
</feature>
<evidence type="ECO:0000313" key="2">
    <source>
        <dbReference type="Proteomes" id="UP000789759"/>
    </source>
</evidence>
<protein>
    <submittedName>
        <fullName evidence="1">763_t:CDS:1</fullName>
    </submittedName>
</protein>
<dbReference type="EMBL" id="CAJVQA010002495">
    <property type="protein sequence ID" value="CAG8549115.1"/>
    <property type="molecule type" value="Genomic_DNA"/>
</dbReference>
<dbReference type="Proteomes" id="UP000789759">
    <property type="component" value="Unassembled WGS sequence"/>
</dbReference>
<dbReference type="AlphaFoldDB" id="A0A9N9FN39"/>
<dbReference type="OrthoDB" id="2404656at2759"/>
<comment type="caution">
    <text evidence="1">The sequence shown here is derived from an EMBL/GenBank/DDBJ whole genome shotgun (WGS) entry which is preliminary data.</text>
</comment>
<accession>A0A9N9FN39</accession>
<evidence type="ECO:0000313" key="1">
    <source>
        <dbReference type="EMBL" id="CAG8549115.1"/>
    </source>
</evidence>
<reference evidence="1" key="1">
    <citation type="submission" date="2021-06" db="EMBL/GenBank/DDBJ databases">
        <authorList>
            <person name="Kallberg Y."/>
            <person name="Tangrot J."/>
            <person name="Rosling A."/>
        </authorList>
    </citation>
    <scope>NUCLEOTIDE SEQUENCE</scope>
    <source>
        <strain evidence="1">FL966</strain>
    </source>
</reference>
<sequence length="296" mass="34682">STLHLVRETVDESLFEKIEKLLRIRNKLILNKSITSKLEAIFQTDYVEISLKIITETEVEKNIKASEESQFLFFIQHTLLDFITMHEYKLPKVLAQDMSKRSYIVECLSPILRSFRNAFPEIRYEWIKKDVKSIRDACNMFAINIRIQKTDLLVLRLSDATEILHIEVSGPLYKPEKKHIVGDVKKLLIMAVCNLCRILVNNFDCPIEIAKKVRLYCIQAIGDKLILFVISLVDKKKYLAIELALCIIPFLLKTIECYTRIFNFFKIIRNEFIEQEKLLEKIYSFVPLINDNTSDL</sequence>
<organism evidence="1 2">
    <name type="scientific">Cetraspora pellucida</name>
    <dbReference type="NCBI Taxonomy" id="1433469"/>
    <lineage>
        <taxon>Eukaryota</taxon>
        <taxon>Fungi</taxon>
        <taxon>Fungi incertae sedis</taxon>
        <taxon>Mucoromycota</taxon>
        <taxon>Glomeromycotina</taxon>
        <taxon>Glomeromycetes</taxon>
        <taxon>Diversisporales</taxon>
        <taxon>Gigasporaceae</taxon>
        <taxon>Cetraspora</taxon>
    </lineage>
</organism>
<name>A0A9N9FN39_9GLOM</name>
<proteinExistence type="predicted"/>
<gene>
    <name evidence="1" type="ORF">CPELLU_LOCUS4664</name>
</gene>